<dbReference type="RefSeq" id="WP_277583899.1">
    <property type="nucleotide sequence ID" value="NZ_SGUG01000091.1"/>
</dbReference>
<evidence type="ECO:0000313" key="2">
    <source>
        <dbReference type="EMBL" id="MDG0865431.1"/>
    </source>
</evidence>
<gene>
    <name evidence="2" type="ORF">EXJ73_23545</name>
</gene>
<accession>A0A9X4LM02</accession>
<keyword evidence="3" id="KW-1185">Reference proteome</keyword>
<keyword evidence="1" id="KW-0732">Signal</keyword>
<proteinExistence type="predicted"/>
<protein>
    <recommendedName>
        <fullName evidence="4">RHS repeat protein</fullName>
    </recommendedName>
</protein>
<dbReference type="EMBL" id="SGUG01000091">
    <property type="protein sequence ID" value="MDG0865431.1"/>
    <property type="molecule type" value="Genomic_DNA"/>
</dbReference>
<evidence type="ECO:0008006" key="4">
    <source>
        <dbReference type="Google" id="ProtNLM"/>
    </source>
</evidence>
<feature type="non-terminal residue" evidence="2">
    <location>
        <position position="100"/>
    </location>
</feature>
<comment type="caution">
    <text evidence="2">The sequence shown here is derived from an EMBL/GenBank/DDBJ whole genome shotgun (WGS) entry which is preliminary data.</text>
</comment>
<evidence type="ECO:0000256" key="1">
    <source>
        <dbReference type="SAM" id="SignalP"/>
    </source>
</evidence>
<sequence length="100" mass="10796">MREQRRKDGTGCRRGALMRWVAMLALAAGLPPAHAQTYTDTRTSRFSYYQPSDGAKNGLLQSETIEPNSPQLCVTTSYSYDPYGNKASATTANCGGATGQ</sequence>
<organism evidence="2 3">
    <name type="scientific">Pelomonas aquatica</name>
    <dbReference type="NCBI Taxonomy" id="431058"/>
    <lineage>
        <taxon>Bacteria</taxon>
        <taxon>Pseudomonadati</taxon>
        <taxon>Pseudomonadota</taxon>
        <taxon>Betaproteobacteria</taxon>
        <taxon>Burkholderiales</taxon>
        <taxon>Sphaerotilaceae</taxon>
        <taxon>Roseateles</taxon>
    </lineage>
</organism>
<evidence type="ECO:0000313" key="3">
    <source>
        <dbReference type="Proteomes" id="UP001152766"/>
    </source>
</evidence>
<reference evidence="2" key="1">
    <citation type="submission" date="2019-02" db="EMBL/GenBank/DDBJ databases">
        <title>Draft genome of the type strain Pelomonas aquatica CCUG 52575T.</title>
        <authorList>
            <person name="Gomila M."/>
            <person name="Lalucat J."/>
        </authorList>
    </citation>
    <scope>NUCLEOTIDE SEQUENCE</scope>
    <source>
        <strain evidence="2">CCUG 52575</strain>
    </source>
</reference>
<feature type="signal peptide" evidence="1">
    <location>
        <begin position="1"/>
        <end position="35"/>
    </location>
</feature>
<dbReference type="Proteomes" id="UP001152766">
    <property type="component" value="Unassembled WGS sequence"/>
</dbReference>
<name>A0A9X4LM02_9BURK</name>
<feature type="chain" id="PRO_5040868911" description="RHS repeat protein" evidence="1">
    <location>
        <begin position="36"/>
        <end position="100"/>
    </location>
</feature>
<dbReference type="AlphaFoldDB" id="A0A9X4LM02"/>